<keyword evidence="6 10" id="KW-0560">Oxidoreductase</keyword>
<evidence type="ECO:0000256" key="4">
    <source>
        <dbReference type="ARBA" id="ARBA00022741"/>
    </source>
</evidence>
<keyword evidence="7 10" id="KW-0215">Deoxyribonucleotide synthesis</keyword>
<evidence type="ECO:0000313" key="12">
    <source>
        <dbReference type="EMBL" id="OFC36612.1"/>
    </source>
</evidence>
<dbReference type="NCBIfam" id="TIGR02506">
    <property type="entry name" value="NrdE_NrdA"/>
    <property type="match status" value="1"/>
</dbReference>
<dbReference type="InterPro" id="IPR005144">
    <property type="entry name" value="ATP-cone_dom"/>
</dbReference>
<dbReference type="UniPathway" id="UPA00326"/>
<keyword evidence="3" id="KW-0021">Allosteric enzyme</keyword>
<evidence type="ECO:0000256" key="6">
    <source>
        <dbReference type="ARBA" id="ARBA00023002"/>
    </source>
</evidence>
<comment type="function">
    <text evidence="10">Provides the precursors necessary for DNA synthesis. Catalyzes the biosynthesis of deoxyribonucleotides from the corresponding ribonucleotides.</text>
</comment>
<dbReference type="Proteomes" id="UP000175616">
    <property type="component" value="Unassembled WGS sequence"/>
</dbReference>
<feature type="domain" description="ATP-cone" evidence="11">
    <location>
        <begin position="118"/>
        <end position="211"/>
    </location>
</feature>
<dbReference type="NCBIfam" id="NF005544">
    <property type="entry name" value="PRK07207.1"/>
    <property type="match status" value="1"/>
</dbReference>
<evidence type="ECO:0000256" key="9">
    <source>
        <dbReference type="PROSITE-ProRule" id="PRU00492"/>
    </source>
</evidence>
<evidence type="ECO:0000256" key="8">
    <source>
        <dbReference type="ARBA" id="ARBA00047754"/>
    </source>
</evidence>
<comment type="catalytic activity">
    <reaction evidence="8 10">
        <text>a 2'-deoxyribonucleoside 5'-diphosphate + [thioredoxin]-disulfide + H2O = a ribonucleoside 5'-diphosphate + [thioredoxin]-dithiol</text>
        <dbReference type="Rhea" id="RHEA:23252"/>
        <dbReference type="Rhea" id="RHEA-COMP:10698"/>
        <dbReference type="Rhea" id="RHEA-COMP:10700"/>
        <dbReference type="ChEBI" id="CHEBI:15377"/>
        <dbReference type="ChEBI" id="CHEBI:29950"/>
        <dbReference type="ChEBI" id="CHEBI:50058"/>
        <dbReference type="ChEBI" id="CHEBI:57930"/>
        <dbReference type="ChEBI" id="CHEBI:73316"/>
        <dbReference type="EC" id="1.17.4.1"/>
    </reaction>
</comment>
<accession>A0A1E7YND7</accession>
<dbReference type="GO" id="GO:0005524">
    <property type="term" value="F:ATP binding"/>
    <property type="evidence" value="ECO:0007669"/>
    <property type="project" value="UniProtKB-UniRule"/>
</dbReference>
<proteinExistence type="inferred from homology"/>
<dbReference type="AlphaFoldDB" id="A0A1E7YND7"/>
<dbReference type="InterPro" id="IPR013509">
    <property type="entry name" value="RNR_lsu_N"/>
</dbReference>
<evidence type="ECO:0000256" key="10">
    <source>
        <dbReference type="RuleBase" id="RU003410"/>
    </source>
</evidence>
<dbReference type="Pfam" id="PF03477">
    <property type="entry name" value="ATP-cone"/>
    <property type="match status" value="1"/>
</dbReference>
<dbReference type="InterPro" id="IPR039718">
    <property type="entry name" value="Rrm1"/>
</dbReference>
<evidence type="ECO:0000256" key="5">
    <source>
        <dbReference type="ARBA" id="ARBA00022840"/>
    </source>
</evidence>
<evidence type="ECO:0000256" key="7">
    <source>
        <dbReference type="ARBA" id="ARBA00023116"/>
    </source>
</evidence>
<evidence type="ECO:0000313" key="13">
    <source>
        <dbReference type="Proteomes" id="UP000175616"/>
    </source>
</evidence>
<dbReference type="PANTHER" id="PTHR11573:SF6">
    <property type="entry name" value="RIBONUCLEOSIDE-DIPHOSPHATE REDUCTASE LARGE SUBUNIT"/>
    <property type="match status" value="1"/>
</dbReference>
<dbReference type="Pfam" id="PF00317">
    <property type="entry name" value="Ribonuc_red_lgN"/>
    <property type="match status" value="1"/>
</dbReference>
<dbReference type="GO" id="GO:0005971">
    <property type="term" value="C:ribonucleoside-diphosphate reductase complex"/>
    <property type="evidence" value="ECO:0007669"/>
    <property type="project" value="TreeGrafter"/>
</dbReference>
<dbReference type="InterPro" id="IPR008926">
    <property type="entry name" value="RNR_R1-su_N"/>
</dbReference>
<keyword evidence="5 9" id="KW-0067">ATP-binding</keyword>
<dbReference type="SUPFAM" id="SSF51998">
    <property type="entry name" value="PFL-like glycyl radical enzymes"/>
    <property type="match status" value="1"/>
</dbReference>
<comment type="caution">
    <text evidence="12">The sequence shown here is derived from an EMBL/GenBank/DDBJ whole genome shotgun (WGS) entry which is preliminary data.</text>
</comment>
<dbReference type="Gene3D" id="3.20.70.20">
    <property type="match status" value="1"/>
</dbReference>
<evidence type="ECO:0000256" key="2">
    <source>
        <dbReference type="ARBA" id="ARBA00012274"/>
    </source>
</evidence>
<dbReference type="GO" id="GO:0004748">
    <property type="term" value="F:ribonucleoside-diphosphate reductase activity, thioredoxin disulfide as acceptor"/>
    <property type="evidence" value="ECO:0007669"/>
    <property type="project" value="UniProtKB-EC"/>
</dbReference>
<evidence type="ECO:0000256" key="1">
    <source>
        <dbReference type="ARBA" id="ARBA00010406"/>
    </source>
</evidence>
<name>A0A1E7YND7_9PROT</name>
<dbReference type="RefSeq" id="WP_070122040.1">
    <property type="nucleotide sequence ID" value="NZ_LZYE01000144.1"/>
</dbReference>
<dbReference type="GO" id="GO:0009263">
    <property type="term" value="P:deoxyribonucleotide biosynthetic process"/>
    <property type="evidence" value="ECO:0007669"/>
    <property type="project" value="UniProtKB-KW"/>
</dbReference>
<protein>
    <recommendedName>
        <fullName evidence="2 10">Ribonucleoside-diphosphate reductase</fullName>
        <ecNumber evidence="2 10">1.17.4.1</ecNumber>
    </recommendedName>
</protein>
<reference evidence="12 13" key="1">
    <citation type="submission" date="2016-06" db="EMBL/GenBank/DDBJ databases">
        <title>Gene turnover analysis identifies the evolutionary adaptation of the extremophile Acidithiobacillus caldus.</title>
        <authorList>
            <person name="Zhang X."/>
        </authorList>
    </citation>
    <scope>NUCLEOTIDE SEQUENCE [LARGE SCALE GENOMIC DNA]</scope>
    <source>
        <strain evidence="12 13">DX</strain>
    </source>
</reference>
<dbReference type="SUPFAM" id="SSF48168">
    <property type="entry name" value="R1 subunit of ribonucleotide reductase, N-terminal domain"/>
    <property type="match status" value="1"/>
</dbReference>
<dbReference type="PRINTS" id="PR01183">
    <property type="entry name" value="RIBORDTASEM1"/>
</dbReference>
<dbReference type="PANTHER" id="PTHR11573">
    <property type="entry name" value="RIBONUCLEOSIDE-DIPHOSPHATE REDUCTASE LARGE CHAIN"/>
    <property type="match status" value="1"/>
</dbReference>
<evidence type="ECO:0000259" key="11">
    <source>
        <dbReference type="PROSITE" id="PS51161"/>
    </source>
</evidence>
<dbReference type="PROSITE" id="PS51161">
    <property type="entry name" value="ATP_CONE"/>
    <property type="match status" value="2"/>
</dbReference>
<dbReference type="EC" id="1.17.4.1" evidence="2 10"/>
<gene>
    <name evidence="12" type="ORF">BAE27_05965</name>
</gene>
<comment type="similarity">
    <text evidence="1 10">Belongs to the ribonucleoside diphosphate reductase large chain family.</text>
</comment>
<dbReference type="CDD" id="cd01679">
    <property type="entry name" value="RNR_I"/>
    <property type="match status" value="1"/>
</dbReference>
<feature type="domain" description="ATP-cone" evidence="11">
    <location>
        <begin position="3"/>
        <end position="107"/>
    </location>
</feature>
<dbReference type="EMBL" id="LZYE01000144">
    <property type="protein sequence ID" value="OFC36612.1"/>
    <property type="molecule type" value="Genomic_DNA"/>
</dbReference>
<sequence length="951" mass="107057">MDMHTIKRDGTLVPFDAAKIRAAIAAAFLKDASGNIRPGANANSARIREQSRALTGQVVEAITRRAFDGTVSIETIQDLVELALMRAGEHQVARDYVLFRQARAAERERQAARAKPEAPVRLLNALGEAIPLDMHRLAERITAACSQVDGYALDTTPVLESITKLLYDQMPAKDLTKALIMATRPLIEMNYRYSFVAARFLLDQIREEAVGRELSQAEMESEYPSYFAEYLHKGVEIGRLDPRLLEFDLETIGRAIQADRDWKFQYQGLQILYDRYLIHDNGRRIELPQAMWMRVAMGLALNEIDREKMAVEFYQVLSTFRFVCSTPTLFNAGTTHPQLSSCFLTTVPDDLDGIFDAVKENALLSKYSGGLGNDWTPVRALGSYIKGTNGKSQGVVPFLKVVNDTAVAVNQGGKRKGAVCAYLETWHLDIEELLELRKNTGDDRRRTHDMNTANWIPDLFMERVEANADWTLFSPNEVPDLHDLTGEAFKRRYEHYERQADEGALENFKRIPAVELWRKMLTMLFETGHPWITFKDPCNIRNPQQHVGVVHSSNLCTEITLNSSEDETAVCNLGSVNILAHLEPNPVIQESGDECFREDWPKDQLRTEMTREEALRHIDKEALGTTINTAMRMLDNVIDINFYPTKKARNANMRHRAVGLGIMGFADALHRLNIPMDCEAAVTFADVSQEVVSFFAINSSFILSRERGSYSSFHGSTWSRGLLPVDTLNHLRAQRTDASLIPDTGCALDPMMWEEMRKLVASGMRNSNVMAIAPTATISNIVGVSQGIDPIYQNLYVKSNLSGEFTVTDSQLVQALERLDLWDAVMVNDLKYFDGSLANIDRVPAYLKRLYATAFEIDPKWLVKMAAVRQKWVDQSQSLNLYMAEPSGRKIDELYRVAWKSGLKTTYYLRALGATSAEKSTVERRTLNKVASSVSAPKACLLDDPTCEACQ</sequence>
<dbReference type="InterPro" id="IPR000788">
    <property type="entry name" value="RNR_lg_C"/>
</dbReference>
<evidence type="ECO:0000256" key="3">
    <source>
        <dbReference type="ARBA" id="ARBA00022533"/>
    </source>
</evidence>
<dbReference type="Pfam" id="PF02867">
    <property type="entry name" value="Ribonuc_red_lgC"/>
    <property type="match status" value="1"/>
</dbReference>
<organism evidence="12 13">
    <name type="scientific">Acidithiobacillus caldus</name>
    <dbReference type="NCBI Taxonomy" id="33059"/>
    <lineage>
        <taxon>Bacteria</taxon>
        <taxon>Pseudomonadati</taxon>
        <taxon>Pseudomonadota</taxon>
        <taxon>Acidithiobacillia</taxon>
        <taxon>Acidithiobacillales</taxon>
        <taxon>Acidithiobacillaceae</taxon>
        <taxon>Acidithiobacillus</taxon>
    </lineage>
</organism>
<dbReference type="InterPro" id="IPR013346">
    <property type="entry name" value="NrdE_NrdA_C"/>
</dbReference>
<keyword evidence="4 9" id="KW-0547">Nucleotide-binding</keyword>